<dbReference type="EMBL" id="AZHF01000014">
    <property type="protein sequence ID" value="OAA65090.1"/>
    <property type="molecule type" value="Genomic_DNA"/>
</dbReference>
<sequence length="429" mass="47988">MAVPLDPDLPETVAQLATPHGPYVLSNLGDRLGVSASNWDGRELRAFRVLKHAAAWQKDVLPPLRDNHKQSCPICYPGPSSSQTVNTDMIDHLRTPVSRLRTASESFLFGLPAGRFRLALARLIRSDFRDEGRKYSTREGAGNRQAAHYPGFVPSSTISIPESSSPARPSSSEYSGSHASVPLDDDQNESRARKPELLVTELAKELFYLSLYSVLEQSNPVEEFCFRPESYISRAVIAGQTIVGADDGGLCKKRFQSSSWTTIHPSLIMGECKPASQNLFYDDRTEKYFPVLTVKALAQVVGEAVTCWKQQSTTERFRDGVYSYMCNGTSIRFFHLVFGSHFDDYLNAPTENAQLDLVRDHPEDTCIRVSSTKWLDLEKPKDVILSICHILTRLRLEEGHEAEPQSEATPELEMETSRTSSESDYSVEM</sequence>
<feature type="compositionally biased region" description="Polar residues" evidence="1">
    <location>
        <begin position="417"/>
        <end position="429"/>
    </location>
</feature>
<gene>
    <name evidence="2" type="ORF">LEL_10537</name>
</gene>
<organism evidence="2 3">
    <name type="scientific">Akanthomyces lecanii RCEF 1005</name>
    <dbReference type="NCBI Taxonomy" id="1081108"/>
    <lineage>
        <taxon>Eukaryota</taxon>
        <taxon>Fungi</taxon>
        <taxon>Dikarya</taxon>
        <taxon>Ascomycota</taxon>
        <taxon>Pezizomycotina</taxon>
        <taxon>Sordariomycetes</taxon>
        <taxon>Hypocreomycetidae</taxon>
        <taxon>Hypocreales</taxon>
        <taxon>Cordycipitaceae</taxon>
        <taxon>Akanthomyces</taxon>
        <taxon>Cordyceps confragosa</taxon>
    </lineage>
</organism>
<dbReference type="Proteomes" id="UP000076881">
    <property type="component" value="Unassembled WGS sequence"/>
</dbReference>
<name>A0A162MQ04_CORDF</name>
<evidence type="ECO:0000313" key="3">
    <source>
        <dbReference type="Proteomes" id="UP000076881"/>
    </source>
</evidence>
<evidence type="ECO:0000313" key="2">
    <source>
        <dbReference type="EMBL" id="OAA65090.1"/>
    </source>
</evidence>
<feature type="compositionally biased region" description="Low complexity" evidence="1">
    <location>
        <begin position="154"/>
        <end position="177"/>
    </location>
</feature>
<accession>A0A162MQ04</accession>
<comment type="caution">
    <text evidence="2">The sequence shown here is derived from an EMBL/GenBank/DDBJ whole genome shotgun (WGS) entry which is preliminary data.</text>
</comment>
<dbReference type="AlphaFoldDB" id="A0A162MQ04"/>
<feature type="region of interest" description="Disordered" evidence="1">
    <location>
        <begin position="134"/>
        <end position="190"/>
    </location>
</feature>
<evidence type="ECO:0000256" key="1">
    <source>
        <dbReference type="SAM" id="MobiDB-lite"/>
    </source>
</evidence>
<proteinExistence type="predicted"/>
<feature type="region of interest" description="Disordered" evidence="1">
    <location>
        <begin position="399"/>
        <end position="429"/>
    </location>
</feature>
<keyword evidence="3" id="KW-1185">Reference proteome</keyword>
<reference evidence="2 3" key="1">
    <citation type="journal article" date="2016" name="Genome Biol. Evol.">
        <title>Divergent and convergent evolution of fungal pathogenicity.</title>
        <authorList>
            <person name="Shang Y."/>
            <person name="Xiao G."/>
            <person name="Zheng P."/>
            <person name="Cen K."/>
            <person name="Zhan S."/>
            <person name="Wang C."/>
        </authorList>
    </citation>
    <scope>NUCLEOTIDE SEQUENCE [LARGE SCALE GENOMIC DNA]</scope>
    <source>
        <strain evidence="2 3">RCEF 1005</strain>
    </source>
</reference>
<dbReference type="OrthoDB" id="4646997at2759"/>
<dbReference type="STRING" id="1081108.A0A162MQ04"/>
<protein>
    <submittedName>
        <fullName evidence="2">Uncharacterized protein</fullName>
    </submittedName>
</protein>